<sequence>MAVAFVSEEYCNSRNCLDELKFIRNADIPILFVVVGKKTAFDWRKSQVGFMSGDSLYIEARGSEDVFDRILQTEQSPPPSAQIAMTPRSECDYSSDEDDLFDLSLKNPHAFRSHLSSLLPPPTTTTSTPSSPNLWSSDGRVRHGRRFQIQQDRDRDSTPSPTRILLTIKTPTTESDFVPVLRYESPKPPPSLSLSLARPAAAMARSKSAGSTLKRSSLPPIPRTGRRRANSRPHPLSSDISSSTNIQVIEEFSSDTPLSAALPEDTFPSPSPQQQIPRRQNTTSEINNTYENEDEDLSLTMISDPPSPPPHLPDPEDSGIRLGIVLQDVQRRQPGLTHKLRTLFSNSPSVEGKTEQGLLWSQAVLVGAKGMLVRYLLDSSTLAGLSSLPSTHRLNVSGPFTSHEVAGDVVGDVCEGVLKTAKATSSVLQLTRASQVEVTGEYVLRVSGSIERRKIVGGNSVRREDVVWWIKCDDQTENDGSIRPIAVKNRFPVLIERARETSIYANVTDFESAPFKGKKDFDLSLSARCVRGELDCLEVIHVSSGSGGVPTFWGRNVAEELAVAVRFEHIFRDAFNAHELSTLVVVALPMGSWSILSLIQTDISLQKGYKISVISPGNNIPELLRVITSLSPSFHQTVIAGYPPFVKTLIDQGSPSTSLGQLSPPLHLRRRSILRRMAHPRRNPRWNPNPSQKHGLHLRNSRLRRPSQRNSPNRHHPQFPRVSSRPDENLFGKDRIPSFMQYDPLNRYFERHPTDGSLVVTTMPPPPRGDMAMPLVRYCIGDDGNEDSKASFVWVFGRAFWTVSMYGANVYVENIMVGLEQPDVCHLVTGKFVLGLNEDPDDLRLLLRVELAIGVDAGDSDGAVGQKIAASVTKELKRLNSEFANYVPEEKHAPIVHLYNAGDATYFPVGVKHSYIKK</sequence>
<dbReference type="PANTHER" id="PTHR43845">
    <property type="entry name" value="BLR5969 PROTEIN"/>
    <property type="match status" value="1"/>
</dbReference>
<evidence type="ECO:0000256" key="1">
    <source>
        <dbReference type="SAM" id="MobiDB-lite"/>
    </source>
</evidence>
<name>A0A1Y2BGT2_9FUNG</name>
<dbReference type="Proteomes" id="UP000193642">
    <property type="component" value="Unassembled WGS sequence"/>
</dbReference>
<accession>A0A1Y2BGT2</accession>
<feature type="region of interest" description="Disordered" evidence="1">
    <location>
        <begin position="114"/>
        <end position="244"/>
    </location>
</feature>
<dbReference type="OrthoDB" id="2140858at2759"/>
<organism evidence="2 3">
    <name type="scientific">Rhizoclosmatium globosum</name>
    <dbReference type="NCBI Taxonomy" id="329046"/>
    <lineage>
        <taxon>Eukaryota</taxon>
        <taxon>Fungi</taxon>
        <taxon>Fungi incertae sedis</taxon>
        <taxon>Chytridiomycota</taxon>
        <taxon>Chytridiomycota incertae sedis</taxon>
        <taxon>Chytridiomycetes</taxon>
        <taxon>Chytridiales</taxon>
        <taxon>Chytriomycetaceae</taxon>
        <taxon>Rhizoclosmatium</taxon>
    </lineage>
</organism>
<dbReference type="AlphaFoldDB" id="A0A1Y2BGT2"/>
<gene>
    <name evidence="2" type="ORF">BCR33DRAFT_791513</name>
</gene>
<feature type="compositionally biased region" description="Low complexity" evidence="1">
    <location>
        <begin position="192"/>
        <end position="209"/>
    </location>
</feature>
<comment type="caution">
    <text evidence="2">The sequence shown here is derived from an EMBL/GenBank/DDBJ whole genome shotgun (WGS) entry which is preliminary data.</text>
</comment>
<feature type="region of interest" description="Disordered" evidence="1">
    <location>
        <begin position="258"/>
        <end position="284"/>
    </location>
</feature>
<feature type="region of interest" description="Disordered" evidence="1">
    <location>
        <begin position="677"/>
        <end position="733"/>
    </location>
</feature>
<reference evidence="2 3" key="1">
    <citation type="submission" date="2016-07" db="EMBL/GenBank/DDBJ databases">
        <title>Pervasive Adenine N6-methylation of Active Genes in Fungi.</title>
        <authorList>
            <consortium name="DOE Joint Genome Institute"/>
            <person name="Mondo S.J."/>
            <person name="Dannebaum R.O."/>
            <person name="Kuo R.C."/>
            <person name="Labutti K."/>
            <person name="Haridas S."/>
            <person name="Kuo A."/>
            <person name="Salamov A."/>
            <person name="Ahrendt S.R."/>
            <person name="Lipzen A."/>
            <person name="Sullivan W."/>
            <person name="Andreopoulos W.B."/>
            <person name="Clum A."/>
            <person name="Lindquist E."/>
            <person name="Daum C."/>
            <person name="Ramamoorthy G.K."/>
            <person name="Gryganskyi A."/>
            <person name="Culley D."/>
            <person name="Magnuson J.K."/>
            <person name="James T.Y."/>
            <person name="O'Malley M.A."/>
            <person name="Stajich J.E."/>
            <person name="Spatafora J.W."/>
            <person name="Visel A."/>
            <person name="Grigoriev I.V."/>
        </authorList>
    </citation>
    <scope>NUCLEOTIDE SEQUENCE [LARGE SCALE GENOMIC DNA]</scope>
    <source>
        <strain evidence="2 3">JEL800</strain>
    </source>
</reference>
<proteinExistence type="predicted"/>
<protein>
    <recommendedName>
        <fullName evidence="4">TIR domain-containing protein</fullName>
    </recommendedName>
</protein>
<evidence type="ECO:0000313" key="2">
    <source>
        <dbReference type="EMBL" id="ORY33295.1"/>
    </source>
</evidence>
<evidence type="ECO:0008006" key="4">
    <source>
        <dbReference type="Google" id="ProtNLM"/>
    </source>
</evidence>
<dbReference type="PANTHER" id="PTHR43845:SF1">
    <property type="entry name" value="BLR5969 PROTEIN"/>
    <property type="match status" value="1"/>
</dbReference>
<dbReference type="Gene3D" id="3.40.50.12780">
    <property type="entry name" value="N-terminal domain of ligase-like"/>
    <property type="match status" value="1"/>
</dbReference>
<dbReference type="InterPro" id="IPR042099">
    <property type="entry name" value="ANL_N_sf"/>
</dbReference>
<feature type="compositionally biased region" description="Basic and acidic residues" evidence="1">
    <location>
        <begin position="724"/>
        <end position="733"/>
    </location>
</feature>
<evidence type="ECO:0000313" key="3">
    <source>
        <dbReference type="Proteomes" id="UP000193642"/>
    </source>
</evidence>
<dbReference type="EMBL" id="MCGO01000068">
    <property type="protein sequence ID" value="ORY33295.1"/>
    <property type="molecule type" value="Genomic_DNA"/>
</dbReference>
<feature type="region of interest" description="Disordered" evidence="1">
    <location>
        <begin position="299"/>
        <end position="319"/>
    </location>
</feature>
<feature type="compositionally biased region" description="Basic residues" evidence="1">
    <location>
        <begin position="694"/>
        <end position="718"/>
    </location>
</feature>
<keyword evidence="3" id="KW-1185">Reference proteome</keyword>